<dbReference type="Proteomes" id="UP000236449">
    <property type="component" value="Unassembled WGS sequence"/>
</dbReference>
<dbReference type="EMBL" id="POSK01000011">
    <property type="protein sequence ID" value="PNI03360.1"/>
    <property type="molecule type" value="Genomic_DNA"/>
</dbReference>
<proteinExistence type="predicted"/>
<sequence length="199" mass="22462">MPKLLTLRTKKNLVVAIHPLAENAYQFFRSQSFLFDKTKLGFSTIESLLEGHTFSATQAKKDQCLLIGGFDVIGFSLSNINFERHDLLIYEKMTDADIERFAWKSVLRTFLTSIDSHRLESIRVSLNDHAPAHIIQEVFSAKLLTQAQLANVANLSVSGLKKQKISQAASSQVHHSPPTTNRHIFERLVSEAINESRKN</sequence>
<organism evidence="1 2">
    <name type="scientific">Vibrio diazotrophicus</name>
    <dbReference type="NCBI Taxonomy" id="685"/>
    <lineage>
        <taxon>Bacteria</taxon>
        <taxon>Pseudomonadati</taxon>
        <taxon>Pseudomonadota</taxon>
        <taxon>Gammaproteobacteria</taxon>
        <taxon>Vibrionales</taxon>
        <taxon>Vibrionaceae</taxon>
        <taxon>Vibrio</taxon>
    </lineage>
</organism>
<evidence type="ECO:0000313" key="2">
    <source>
        <dbReference type="Proteomes" id="UP000236449"/>
    </source>
</evidence>
<protein>
    <submittedName>
        <fullName evidence="1">Uncharacterized protein</fullName>
    </submittedName>
</protein>
<name>A0A2J8H094_VIBDI</name>
<dbReference type="AlphaFoldDB" id="A0A2J8H094"/>
<dbReference type="OrthoDB" id="5824741at2"/>
<comment type="caution">
    <text evidence="1">The sequence shown here is derived from an EMBL/GenBank/DDBJ whole genome shotgun (WGS) entry which is preliminary data.</text>
</comment>
<gene>
    <name evidence="1" type="ORF">C1N32_15980</name>
</gene>
<dbReference type="RefSeq" id="WP_102954455.1">
    <property type="nucleotide sequence ID" value="NZ_POSI01000010.1"/>
</dbReference>
<evidence type="ECO:0000313" key="1">
    <source>
        <dbReference type="EMBL" id="PNI03360.1"/>
    </source>
</evidence>
<reference evidence="1 2" key="1">
    <citation type="submission" date="2018-01" db="EMBL/GenBank/DDBJ databases">
        <title>Draft genome sequences of six Vibrio diazotrophicus strains isolated from deep-sea sediments of the Baltic Sea.</title>
        <authorList>
            <person name="Castillo D."/>
            <person name="Vandieken V."/>
            <person name="Chiang O."/>
            <person name="Middelboe M."/>
        </authorList>
    </citation>
    <scope>NUCLEOTIDE SEQUENCE [LARGE SCALE GENOMIC DNA]</scope>
    <source>
        <strain evidence="1 2">60.27F</strain>
    </source>
</reference>
<accession>A0A2J8H094</accession>